<dbReference type="GO" id="GO:0005524">
    <property type="term" value="F:ATP binding"/>
    <property type="evidence" value="ECO:0007669"/>
    <property type="project" value="UniProtKB-UniRule"/>
</dbReference>
<dbReference type="PROSITE" id="PS00107">
    <property type="entry name" value="PROTEIN_KINASE_ATP"/>
    <property type="match status" value="1"/>
</dbReference>
<dbReference type="SMART" id="SM00740">
    <property type="entry name" value="PASTA"/>
    <property type="match status" value="3"/>
</dbReference>
<evidence type="ECO:0000256" key="2">
    <source>
        <dbReference type="ARBA" id="ARBA00022527"/>
    </source>
</evidence>
<dbReference type="FunFam" id="3.30.200.20:FF:000035">
    <property type="entry name" value="Serine/threonine protein kinase Stk1"/>
    <property type="match status" value="1"/>
</dbReference>
<dbReference type="Gene3D" id="1.10.510.10">
    <property type="entry name" value="Transferase(Phosphotransferase) domain 1"/>
    <property type="match status" value="1"/>
</dbReference>
<dbReference type="EC" id="2.7.11.1" evidence="1"/>
<feature type="domain" description="Protein kinase" evidence="11">
    <location>
        <begin position="13"/>
        <end position="273"/>
    </location>
</feature>
<evidence type="ECO:0000259" key="11">
    <source>
        <dbReference type="PROSITE" id="PS50011"/>
    </source>
</evidence>
<dbReference type="InterPro" id="IPR000719">
    <property type="entry name" value="Prot_kinase_dom"/>
</dbReference>
<dbReference type="SMART" id="SM00220">
    <property type="entry name" value="S_TKc"/>
    <property type="match status" value="1"/>
</dbReference>
<feature type="domain" description="PASTA" evidence="12">
    <location>
        <begin position="419"/>
        <end position="486"/>
    </location>
</feature>
<dbReference type="InterPro" id="IPR008271">
    <property type="entry name" value="Ser/Thr_kinase_AS"/>
</dbReference>
<dbReference type="GO" id="GO:0004674">
    <property type="term" value="F:protein serine/threonine kinase activity"/>
    <property type="evidence" value="ECO:0007669"/>
    <property type="project" value="UniProtKB-KW"/>
</dbReference>
<dbReference type="AlphaFoldDB" id="A0A9D2MIA4"/>
<keyword evidence="5 13" id="KW-0418">Kinase</keyword>
<sequence>MENYVGKRLDGRYEVQEIIGVGGMSVVYKAYDNVDDRIVAVKILKDEYSNDAEFLRRFKNESKAIAVLSHPNIVKVYDVSFGEKLQYIVMEYVDGITLKEYIQKQHIITWNDAVFFTTQILRALQHAHDKGIVHRDIKPQNIILLANGNIKVTDFGIARFSRTETKTLTENAIGSVHYISPEQAKGEFTDERADIYSVGVVLYEMLAGKVPFDADSAVSVALMQLQKEPKKLTEINLNIPLGIEQICFHAMQKNPDDRYQTATEMLLDLEEVIRNPQATFDYTYFVDKEPTKYVFKEGVPQKTDEDSEDTKEDTVTDYDPNHKKKVITAVVVGVVLLIAAIIGIVVFMTQGVNTSTHQLENFVGQSYDDLASSEEYDYVFVAEYEKTDEYEPGIVISQMPEAGERIISGSTVTLYVAASNDDIEVPNLYEYTVEAAERVLNASNLTNYTVSEVSSETVDEGSVIYTEPKAGSVVSANTPIVLYVSSGPTTTQIASYTVPDVVGLSQTDAQEFLEKSGFTNVSVETQDSAVRRGVVLSQTPRSGTSAREDERITITVSTGTPPTTAPQQYTVTLNATLPSEVDSSGNHPHDTLVVTVNGTQYSSQTVTLDGSTVQVAIPVNAGETVQILVELTEISATHSLSFNMNENKESSFYLS</sequence>
<dbReference type="NCBIfam" id="NF033483">
    <property type="entry name" value="PknB_PASTA_kin"/>
    <property type="match status" value="1"/>
</dbReference>
<evidence type="ECO:0000256" key="7">
    <source>
        <dbReference type="ARBA" id="ARBA00047899"/>
    </source>
</evidence>
<reference evidence="13" key="2">
    <citation type="submission" date="2021-04" db="EMBL/GenBank/DDBJ databases">
        <authorList>
            <person name="Gilroy R."/>
        </authorList>
    </citation>
    <scope>NUCLEOTIDE SEQUENCE</scope>
    <source>
        <strain evidence="13">CHK188-16595</strain>
    </source>
</reference>
<dbReference type="PROSITE" id="PS51178">
    <property type="entry name" value="PASTA"/>
    <property type="match status" value="3"/>
</dbReference>
<evidence type="ECO:0000256" key="3">
    <source>
        <dbReference type="ARBA" id="ARBA00022679"/>
    </source>
</evidence>
<evidence type="ECO:0000256" key="8">
    <source>
        <dbReference type="ARBA" id="ARBA00048679"/>
    </source>
</evidence>
<dbReference type="PROSITE" id="PS50011">
    <property type="entry name" value="PROTEIN_KINASE_DOM"/>
    <property type="match status" value="1"/>
</dbReference>
<evidence type="ECO:0000313" key="14">
    <source>
        <dbReference type="Proteomes" id="UP000823877"/>
    </source>
</evidence>
<dbReference type="Gene3D" id="3.30.10.20">
    <property type="match status" value="3"/>
</dbReference>
<dbReference type="Pfam" id="PF03793">
    <property type="entry name" value="PASTA"/>
    <property type="match status" value="3"/>
</dbReference>
<keyword evidence="10" id="KW-1133">Transmembrane helix</keyword>
<comment type="catalytic activity">
    <reaction evidence="8">
        <text>L-seryl-[protein] + ATP = O-phospho-L-seryl-[protein] + ADP + H(+)</text>
        <dbReference type="Rhea" id="RHEA:17989"/>
        <dbReference type="Rhea" id="RHEA-COMP:9863"/>
        <dbReference type="Rhea" id="RHEA-COMP:11604"/>
        <dbReference type="ChEBI" id="CHEBI:15378"/>
        <dbReference type="ChEBI" id="CHEBI:29999"/>
        <dbReference type="ChEBI" id="CHEBI:30616"/>
        <dbReference type="ChEBI" id="CHEBI:83421"/>
        <dbReference type="ChEBI" id="CHEBI:456216"/>
        <dbReference type="EC" id="2.7.11.1"/>
    </reaction>
</comment>
<evidence type="ECO:0000256" key="10">
    <source>
        <dbReference type="SAM" id="Phobius"/>
    </source>
</evidence>
<dbReference type="Proteomes" id="UP000823877">
    <property type="component" value="Unassembled WGS sequence"/>
</dbReference>
<comment type="catalytic activity">
    <reaction evidence="7">
        <text>L-threonyl-[protein] + ATP = O-phospho-L-threonyl-[protein] + ADP + H(+)</text>
        <dbReference type="Rhea" id="RHEA:46608"/>
        <dbReference type="Rhea" id="RHEA-COMP:11060"/>
        <dbReference type="Rhea" id="RHEA-COMP:11605"/>
        <dbReference type="ChEBI" id="CHEBI:15378"/>
        <dbReference type="ChEBI" id="CHEBI:30013"/>
        <dbReference type="ChEBI" id="CHEBI:30616"/>
        <dbReference type="ChEBI" id="CHEBI:61977"/>
        <dbReference type="ChEBI" id="CHEBI:456216"/>
        <dbReference type="EC" id="2.7.11.1"/>
    </reaction>
</comment>
<dbReference type="CDD" id="cd06577">
    <property type="entry name" value="PASTA_pknB"/>
    <property type="match status" value="3"/>
</dbReference>
<name>A0A9D2MIA4_9FIRM</name>
<dbReference type="PANTHER" id="PTHR43289">
    <property type="entry name" value="MITOGEN-ACTIVATED PROTEIN KINASE KINASE KINASE 20-RELATED"/>
    <property type="match status" value="1"/>
</dbReference>
<accession>A0A9D2MIA4</accession>
<feature type="transmembrane region" description="Helical" evidence="10">
    <location>
        <begin position="326"/>
        <end position="348"/>
    </location>
</feature>
<evidence type="ECO:0000259" key="12">
    <source>
        <dbReference type="PROSITE" id="PS51178"/>
    </source>
</evidence>
<organism evidence="13 14">
    <name type="scientific">Candidatus Eubacterium faecale</name>
    <dbReference type="NCBI Taxonomy" id="2838568"/>
    <lineage>
        <taxon>Bacteria</taxon>
        <taxon>Bacillati</taxon>
        <taxon>Bacillota</taxon>
        <taxon>Clostridia</taxon>
        <taxon>Eubacteriales</taxon>
        <taxon>Eubacteriaceae</taxon>
        <taxon>Eubacterium</taxon>
    </lineage>
</organism>
<feature type="binding site" evidence="9">
    <location>
        <position position="42"/>
    </location>
    <ligand>
        <name>ATP</name>
        <dbReference type="ChEBI" id="CHEBI:30616"/>
    </ligand>
</feature>
<dbReference type="Pfam" id="PF00069">
    <property type="entry name" value="Pkinase"/>
    <property type="match status" value="1"/>
</dbReference>
<dbReference type="FunFam" id="1.10.510.10:FF:000021">
    <property type="entry name" value="Serine/threonine protein kinase"/>
    <property type="match status" value="1"/>
</dbReference>
<keyword evidence="10" id="KW-0812">Transmembrane</keyword>
<dbReference type="InterPro" id="IPR017441">
    <property type="entry name" value="Protein_kinase_ATP_BS"/>
</dbReference>
<protein>
    <recommendedName>
        <fullName evidence="1">non-specific serine/threonine protein kinase</fullName>
        <ecNumber evidence="1">2.7.11.1</ecNumber>
    </recommendedName>
</protein>
<dbReference type="PROSITE" id="PS00108">
    <property type="entry name" value="PROTEIN_KINASE_ST"/>
    <property type="match status" value="1"/>
</dbReference>
<evidence type="ECO:0000313" key="13">
    <source>
        <dbReference type="EMBL" id="HJB75306.1"/>
    </source>
</evidence>
<gene>
    <name evidence="13" type="primary">pknB</name>
    <name evidence="13" type="ORF">IAA37_06490</name>
</gene>
<dbReference type="CDD" id="cd14014">
    <property type="entry name" value="STKc_PknB_like"/>
    <property type="match status" value="1"/>
</dbReference>
<evidence type="ECO:0000256" key="5">
    <source>
        <dbReference type="ARBA" id="ARBA00022777"/>
    </source>
</evidence>
<dbReference type="PANTHER" id="PTHR43289:SF34">
    <property type="entry name" value="SERINE_THREONINE-PROTEIN KINASE YBDM-RELATED"/>
    <property type="match status" value="1"/>
</dbReference>
<dbReference type="SUPFAM" id="SSF56112">
    <property type="entry name" value="Protein kinase-like (PK-like)"/>
    <property type="match status" value="1"/>
</dbReference>
<evidence type="ECO:0000256" key="1">
    <source>
        <dbReference type="ARBA" id="ARBA00012513"/>
    </source>
</evidence>
<feature type="domain" description="PASTA" evidence="12">
    <location>
        <begin position="492"/>
        <end position="558"/>
    </location>
</feature>
<evidence type="ECO:0000256" key="4">
    <source>
        <dbReference type="ARBA" id="ARBA00022741"/>
    </source>
</evidence>
<dbReference type="InterPro" id="IPR011009">
    <property type="entry name" value="Kinase-like_dom_sf"/>
</dbReference>
<comment type="caution">
    <text evidence="13">The sequence shown here is derived from an EMBL/GenBank/DDBJ whole genome shotgun (WGS) entry which is preliminary data.</text>
</comment>
<feature type="domain" description="PASTA" evidence="12">
    <location>
        <begin position="353"/>
        <end position="418"/>
    </location>
</feature>
<keyword evidence="3" id="KW-0808">Transferase</keyword>
<dbReference type="Gene3D" id="3.30.200.20">
    <property type="entry name" value="Phosphorylase Kinase, domain 1"/>
    <property type="match status" value="1"/>
</dbReference>
<evidence type="ECO:0000256" key="9">
    <source>
        <dbReference type="PROSITE-ProRule" id="PRU10141"/>
    </source>
</evidence>
<dbReference type="InterPro" id="IPR005543">
    <property type="entry name" value="PASTA_dom"/>
</dbReference>
<keyword evidence="10" id="KW-0472">Membrane</keyword>
<dbReference type="EMBL" id="DWXN01000012">
    <property type="protein sequence ID" value="HJB75306.1"/>
    <property type="molecule type" value="Genomic_DNA"/>
</dbReference>
<proteinExistence type="predicted"/>
<keyword evidence="2" id="KW-0723">Serine/threonine-protein kinase</keyword>
<keyword evidence="6 9" id="KW-0067">ATP-binding</keyword>
<keyword evidence="4 9" id="KW-0547">Nucleotide-binding</keyword>
<dbReference type="SUPFAM" id="SSF54184">
    <property type="entry name" value="Penicillin-binding protein 2x (pbp-2x), c-terminal domain"/>
    <property type="match status" value="1"/>
</dbReference>
<reference evidence="13" key="1">
    <citation type="journal article" date="2021" name="PeerJ">
        <title>Extensive microbial diversity within the chicken gut microbiome revealed by metagenomics and culture.</title>
        <authorList>
            <person name="Gilroy R."/>
            <person name="Ravi A."/>
            <person name="Getino M."/>
            <person name="Pursley I."/>
            <person name="Horton D.L."/>
            <person name="Alikhan N.F."/>
            <person name="Baker D."/>
            <person name="Gharbi K."/>
            <person name="Hall N."/>
            <person name="Watson M."/>
            <person name="Adriaenssens E.M."/>
            <person name="Foster-Nyarko E."/>
            <person name="Jarju S."/>
            <person name="Secka A."/>
            <person name="Antonio M."/>
            <person name="Oren A."/>
            <person name="Chaudhuri R.R."/>
            <person name="La Ragione R."/>
            <person name="Hildebrand F."/>
            <person name="Pallen M.J."/>
        </authorList>
    </citation>
    <scope>NUCLEOTIDE SEQUENCE</scope>
    <source>
        <strain evidence="13">CHK188-16595</strain>
    </source>
</reference>
<evidence type="ECO:0000256" key="6">
    <source>
        <dbReference type="ARBA" id="ARBA00022840"/>
    </source>
</evidence>